<evidence type="ECO:0000313" key="9">
    <source>
        <dbReference type="Proteomes" id="UP000619293"/>
    </source>
</evidence>
<sequence>MAALSRRSVDLLLPRARRAGGPADRWARSAVRWHLTSRYDTTELRLVPTAHGPVLARPMVEATPLAARRFTLETVLTVLRDAGVEHFCVRGYDDKASAVAIGSGGRREAWAALRREALRRPLFVAAVTEQGMQTPMPATSHHAWRTLAGHRVIRLIQYVCDPSGALLLGEAHGCDLEVWSRTPQGPLHAPRPNRVADRVPATGPSLTLDESAFTRMTSAHVPGQPQRPTRPEFAGTLLDDITFPVDVVYTWVDDNDPAWRARRDAALAAQDRPLTAQAAGESRFANHDELRYSMRSLHLYAPWVRRIWLVTDDQVPSWLDICHDRVRVVSHKELFGDHGRLPTFNSHAIESRLHHIDGLSEQFVYFNDDVFVGRPVNALKFFQPNGLSKLFPSRGKVDPGPADAADLASTVAGKNNRALIARDFGRHLTYKMKHVPHALRRDVLAEMSERYAQELERTAGNRFRDPTDVSLVSSAYHYYALATGRAAIDRITSTYVSLAAADAKKQLAQVLARRSLDVFCVNDEDGAPGQREVGGRLLRDFLTAYFPVAAPWELPEPSAARQDG</sequence>
<evidence type="ECO:0000256" key="1">
    <source>
        <dbReference type="ARBA" id="ARBA00007583"/>
    </source>
</evidence>
<dbReference type="Pfam" id="PF17101">
    <property type="entry name" value="Stealth_CR1"/>
    <property type="match status" value="1"/>
</dbReference>
<protein>
    <submittedName>
        <fullName evidence="8">Exopolysaccharide phosphotransferase</fullName>
    </submittedName>
</protein>
<proteinExistence type="inferred from homology"/>
<feature type="domain" description="Stealth protein CR2 conserved region 2" evidence="4">
    <location>
        <begin position="283"/>
        <end position="389"/>
    </location>
</feature>
<feature type="domain" description="Stealth protein CR4 conserved region 4" evidence="7">
    <location>
        <begin position="509"/>
        <end position="562"/>
    </location>
</feature>
<dbReference type="InterPro" id="IPR047141">
    <property type="entry name" value="Stealth"/>
</dbReference>
<dbReference type="Pfam" id="PF11380">
    <property type="entry name" value="Stealth_CR2"/>
    <property type="match status" value="1"/>
</dbReference>
<evidence type="ECO:0000313" key="8">
    <source>
        <dbReference type="EMBL" id="GIF89937.1"/>
    </source>
</evidence>
<name>A0A8J3NR83_9ACTN</name>
<comment type="similarity">
    <text evidence="1">Belongs to the stealth family.</text>
</comment>
<dbReference type="GO" id="GO:0000271">
    <property type="term" value="P:polysaccharide biosynthetic process"/>
    <property type="evidence" value="ECO:0007669"/>
    <property type="project" value="UniProtKB-KW"/>
</dbReference>
<dbReference type="InterPro" id="IPR031356">
    <property type="entry name" value="Stealth_CR4"/>
</dbReference>
<feature type="domain" description="Stealth protein CR1 conserved region 1" evidence="5">
    <location>
        <begin position="243"/>
        <end position="268"/>
    </location>
</feature>
<dbReference type="Pfam" id="PF17102">
    <property type="entry name" value="Stealth_CR3"/>
    <property type="match status" value="1"/>
</dbReference>
<gene>
    <name evidence="8" type="ORF">Cch02nite_33810</name>
</gene>
<dbReference type="InterPro" id="IPR021520">
    <property type="entry name" value="Stealth_CR2"/>
</dbReference>
<evidence type="ECO:0000256" key="3">
    <source>
        <dbReference type="ARBA" id="ARBA00023169"/>
    </source>
</evidence>
<dbReference type="GO" id="GO:0016772">
    <property type="term" value="F:transferase activity, transferring phosphorus-containing groups"/>
    <property type="evidence" value="ECO:0007669"/>
    <property type="project" value="InterPro"/>
</dbReference>
<accession>A0A8J3NR83</accession>
<keyword evidence="9" id="KW-1185">Reference proteome</keyword>
<evidence type="ECO:0000259" key="6">
    <source>
        <dbReference type="Pfam" id="PF17102"/>
    </source>
</evidence>
<dbReference type="AlphaFoldDB" id="A0A8J3NR83"/>
<feature type="domain" description="Stealth protein CR3 conserved region 3" evidence="6">
    <location>
        <begin position="433"/>
        <end position="480"/>
    </location>
</feature>
<dbReference type="InterPro" id="IPR031358">
    <property type="entry name" value="Stealth_CR1"/>
</dbReference>
<dbReference type="PANTHER" id="PTHR24045">
    <property type="match status" value="1"/>
</dbReference>
<evidence type="ECO:0000259" key="4">
    <source>
        <dbReference type="Pfam" id="PF11380"/>
    </source>
</evidence>
<dbReference type="Pfam" id="PF17103">
    <property type="entry name" value="Stealth_CR4"/>
    <property type="match status" value="1"/>
</dbReference>
<dbReference type="EMBL" id="BONG01000019">
    <property type="protein sequence ID" value="GIF89937.1"/>
    <property type="molecule type" value="Genomic_DNA"/>
</dbReference>
<keyword evidence="2" id="KW-0808">Transferase</keyword>
<dbReference type="Proteomes" id="UP000619293">
    <property type="component" value="Unassembled WGS sequence"/>
</dbReference>
<organism evidence="8 9">
    <name type="scientific">Catellatospora chokoriensis</name>
    <dbReference type="NCBI Taxonomy" id="310353"/>
    <lineage>
        <taxon>Bacteria</taxon>
        <taxon>Bacillati</taxon>
        <taxon>Actinomycetota</taxon>
        <taxon>Actinomycetes</taxon>
        <taxon>Micromonosporales</taxon>
        <taxon>Micromonosporaceae</taxon>
        <taxon>Catellatospora</taxon>
    </lineage>
</organism>
<dbReference type="RefSeq" id="WP_239120599.1">
    <property type="nucleotide sequence ID" value="NZ_BONG01000019.1"/>
</dbReference>
<evidence type="ECO:0000259" key="7">
    <source>
        <dbReference type="Pfam" id="PF17103"/>
    </source>
</evidence>
<evidence type="ECO:0000259" key="5">
    <source>
        <dbReference type="Pfam" id="PF17101"/>
    </source>
</evidence>
<comment type="caution">
    <text evidence="8">The sequence shown here is derived from an EMBL/GenBank/DDBJ whole genome shotgun (WGS) entry which is preliminary data.</text>
</comment>
<evidence type="ECO:0000256" key="2">
    <source>
        <dbReference type="ARBA" id="ARBA00022679"/>
    </source>
</evidence>
<keyword evidence="3" id="KW-0270">Exopolysaccharide synthesis</keyword>
<dbReference type="PANTHER" id="PTHR24045:SF0">
    <property type="entry name" value="N-ACETYLGLUCOSAMINE-1-PHOSPHOTRANSFERASE SUBUNITS ALPHA_BETA"/>
    <property type="match status" value="1"/>
</dbReference>
<dbReference type="InterPro" id="IPR031357">
    <property type="entry name" value="Stealth_CR3"/>
</dbReference>
<reference evidence="8 9" key="1">
    <citation type="submission" date="2021-01" db="EMBL/GenBank/DDBJ databases">
        <title>Whole genome shotgun sequence of Catellatospora chokoriensis NBRC 107358.</title>
        <authorList>
            <person name="Komaki H."/>
            <person name="Tamura T."/>
        </authorList>
    </citation>
    <scope>NUCLEOTIDE SEQUENCE [LARGE SCALE GENOMIC DNA]</scope>
    <source>
        <strain evidence="8 9">NBRC 107358</strain>
    </source>
</reference>